<dbReference type="AlphaFoldDB" id="A0A4R6WKL9"/>
<name>A0A4R6WKL9_9SPHI</name>
<evidence type="ECO:0000313" key="1">
    <source>
        <dbReference type="EMBL" id="TDQ81086.1"/>
    </source>
</evidence>
<proteinExistence type="predicted"/>
<dbReference type="Proteomes" id="UP000295292">
    <property type="component" value="Unassembled WGS sequence"/>
</dbReference>
<keyword evidence="2" id="KW-1185">Reference proteome</keyword>
<gene>
    <name evidence="1" type="ORF">CLV99_0461</name>
</gene>
<reference evidence="1 2" key="1">
    <citation type="submission" date="2019-03" db="EMBL/GenBank/DDBJ databases">
        <title>Genomic Encyclopedia of Archaeal and Bacterial Type Strains, Phase II (KMG-II): from individual species to whole genera.</title>
        <authorList>
            <person name="Goeker M."/>
        </authorList>
    </citation>
    <scope>NUCLEOTIDE SEQUENCE [LARGE SCALE GENOMIC DNA]</scope>
    <source>
        <strain evidence="1 2">DSM 28353</strain>
    </source>
</reference>
<comment type="caution">
    <text evidence="1">The sequence shown here is derived from an EMBL/GenBank/DDBJ whole genome shotgun (WGS) entry which is preliminary data.</text>
</comment>
<dbReference type="EMBL" id="SNYV01000005">
    <property type="protein sequence ID" value="TDQ81086.1"/>
    <property type="molecule type" value="Genomic_DNA"/>
</dbReference>
<accession>A0A4R6WKL9</accession>
<organism evidence="1 2">
    <name type="scientific">Sphingobacterium yanglingense</name>
    <dbReference type="NCBI Taxonomy" id="1437280"/>
    <lineage>
        <taxon>Bacteria</taxon>
        <taxon>Pseudomonadati</taxon>
        <taxon>Bacteroidota</taxon>
        <taxon>Sphingobacteriia</taxon>
        <taxon>Sphingobacteriales</taxon>
        <taxon>Sphingobacteriaceae</taxon>
        <taxon>Sphingobacterium</taxon>
    </lineage>
</organism>
<sequence>MAGPGLAAGTFTQGKAILWLTVYHHRLAISLSRITTVRSSYRCAGFRYPHRRDIWTADRLASRVHQYLAARTLVASV</sequence>
<evidence type="ECO:0000313" key="2">
    <source>
        <dbReference type="Proteomes" id="UP000295292"/>
    </source>
</evidence>
<protein>
    <submittedName>
        <fullName evidence="1">Uncharacterized protein</fullName>
    </submittedName>
</protein>